<reference evidence="2" key="1">
    <citation type="submission" date="2014-05" db="EMBL/GenBank/DDBJ databases">
        <title>The transcriptome of the halophilic microalga Tetraselmis sp. GSL018 isolated from the Great Salt Lake, Utah.</title>
        <authorList>
            <person name="Jinkerson R.E."/>
            <person name="D'Adamo S."/>
            <person name="Posewitz M.C."/>
        </authorList>
    </citation>
    <scope>NUCLEOTIDE SEQUENCE</scope>
    <source>
        <strain evidence="2">GSL018</strain>
    </source>
</reference>
<protein>
    <submittedName>
        <fullName evidence="2">Uncharacterized protein</fullName>
    </submittedName>
</protein>
<organism evidence="2">
    <name type="scientific">Tetraselmis sp. GSL018</name>
    <dbReference type="NCBI Taxonomy" id="582737"/>
    <lineage>
        <taxon>Eukaryota</taxon>
        <taxon>Viridiplantae</taxon>
        <taxon>Chlorophyta</taxon>
        <taxon>core chlorophytes</taxon>
        <taxon>Chlorodendrophyceae</taxon>
        <taxon>Chlorodendrales</taxon>
        <taxon>Chlorodendraceae</taxon>
        <taxon>Tetraselmis</taxon>
    </lineage>
</organism>
<dbReference type="AlphaFoldDB" id="A0A061RRK3"/>
<sequence>GWTPLLLQGLQGSGERGGVGSSRGSSPNRFSSAPVLGLADFPVEEDVGGPPTHPAAALPDELPRAPLEPRREGDDDGARGKQALRPGLEGLQ</sequence>
<feature type="compositionally biased region" description="Basic and acidic residues" evidence="1">
    <location>
        <begin position="61"/>
        <end position="79"/>
    </location>
</feature>
<proteinExistence type="predicted"/>
<feature type="region of interest" description="Disordered" evidence="1">
    <location>
        <begin position="1"/>
        <end position="92"/>
    </location>
</feature>
<feature type="non-terminal residue" evidence="2">
    <location>
        <position position="1"/>
    </location>
</feature>
<feature type="compositionally biased region" description="Low complexity" evidence="1">
    <location>
        <begin position="22"/>
        <end position="32"/>
    </location>
</feature>
<accession>A0A061RRK3</accession>
<name>A0A061RRK3_9CHLO</name>
<feature type="compositionally biased region" description="Gly residues" evidence="1">
    <location>
        <begin position="11"/>
        <end position="21"/>
    </location>
</feature>
<feature type="non-terminal residue" evidence="2">
    <location>
        <position position="92"/>
    </location>
</feature>
<evidence type="ECO:0000256" key="1">
    <source>
        <dbReference type="SAM" id="MobiDB-lite"/>
    </source>
</evidence>
<dbReference type="EMBL" id="GBEZ01010129">
    <property type="protein sequence ID" value="JAC75517.1"/>
    <property type="molecule type" value="Transcribed_RNA"/>
</dbReference>
<evidence type="ECO:0000313" key="2">
    <source>
        <dbReference type="EMBL" id="JAC75517.1"/>
    </source>
</evidence>
<gene>
    <name evidence="2" type="ORF">TSPGSL018_22874</name>
</gene>
<feature type="compositionally biased region" description="Low complexity" evidence="1">
    <location>
        <begin position="1"/>
        <end position="10"/>
    </location>
</feature>